<sequence length="540" mass="60579">MSSDQNQNYRRTPRDPQQQDSPPALPRINITSLPSLRFVVPRGRDSITIPARDISPATNGGRRYRIPTGPSRQRNSQRNSSLSRFYTDHRPHHAGQSWEEANAHLHLRAILEQAHSSPLFNAVTYGSTPDSTQQNTNMASSSQRRQESQEDNRRVKRRKVDVDRLVPDFEGFRYGTYGQVEPGTLTMEIVSCDGGMFLNERSYAAENILRNDASVYCTKGNRCNIVLRHQGATVFNLTELIIKAPGSNYSSPVRQGMVFVSMHHDDRLARTAQYQIQYGTRPRVRRSSADSEDRAQHAGLRGVGAPAMAWRRRDTAAEVRRRNSYYNLGLEYDRDEDDDEEDEEEEEDGEEEQDDDGEDSEDEEHRFAQMPREFSTTALPTSHITTECSDDEAIEPFIVSRSAPNRIGILPFESDSEDSFSNGIEEPFLDDLAVFSLGDISSSLGESGPPAAGARTATQAQQSSIRGPSTQGELMAPHAKFNIDKGRSKCTIHFDPPISGRFILLKMWSPHHDPASNIDIQTVMAKGFAGPRYFPSISLL</sequence>
<feature type="compositionally biased region" description="Basic and acidic residues" evidence="1">
    <location>
        <begin position="287"/>
        <end position="296"/>
    </location>
</feature>
<feature type="compositionally biased region" description="Polar residues" evidence="1">
    <location>
        <begin position="121"/>
        <end position="139"/>
    </location>
</feature>
<protein>
    <submittedName>
        <fullName evidence="2">Uncharacterized protein</fullName>
    </submittedName>
</protein>
<gene>
    <name evidence="2" type="ORF">jhhlp_001224</name>
</gene>
<name>A0A2N3NHI2_9PEZI</name>
<dbReference type="VEuPathDB" id="FungiDB:jhhlp_001224"/>
<feature type="compositionally biased region" description="Basic and acidic residues" evidence="1">
    <location>
        <begin position="144"/>
        <end position="153"/>
    </location>
</feature>
<proteinExistence type="predicted"/>
<feature type="region of interest" description="Disordered" evidence="1">
    <location>
        <begin position="330"/>
        <end position="381"/>
    </location>
</feature>
<evidence type="ECO:0000256" key="1">
    <source>
        <dbReference type="SAM" id="MobiDB-lite"/>
    </source>
</evidence>
<dbReference type="InParanoid" id="A0A2N3NHI2"/>
<dbReference type="Proteomes" id="UP000233524">
    <property type="component" value="Unassembled WGS sequence"/>
</dbReference>
<evidence type="ECO:0000313" key="2">
    <source>
        <dbReference type="EMBL" id="PKS11929.1"/>
    </source>
</evidence>
<feature type="compositionally biased region" description="Acidic residues" evidence="1">
    <location>
        <begin position="333"/>
        <end position="362"/>
    </location>
</feature>
<organism evidence="2 3">
    <name type="scientific">Lomentospora prolificans</name>
    <dbReference type="NCBI Taxonomy" id="41688"/>
    <lineage>
        <taxon>Eukaryota</taxon>
        <taxon>Fungi</taxon>
        <taxon>Dikarya</taxon>
        <taxon>Ascomycota</taxon>
        <taxon>Pezizomycotina</taxon>
        <taxon>Sordariomycetes</taxon>
        <taxon>Hypocreomycetidae</taxon>
        <taxon>Microascales</taxon>
        <taxon>Microascaceae</taxon>
        <taxon>Lomentospora</taxon>
    </lineage>
</organism>
<feature type="region of interest" description="Disordered" evidence="1">
    <location>
        <begin position="276"/>
        <end position="300"/>
    </location>
</feature>
<feature type="compositionally biased region" description="Low complexity" evidence="1">
    <location>
        <begin position="447"/>
        <end position="464"/>
    </location>
</feature>
<dbReference type="AlphaFoldDB" id="A0A2N3NHI2"/>
<feature type="region of interest" description="Disordered" evidence="1">
    <location>
        <begin position="1"/>
        <end position="29"/>
    </location>
</feature>
<accession>A0A2N3NHI2</accession>
<keyword evidence="3" id="KW-1185">Reference proteome</keyword>
<feature type="region of interest" description="Disordered" evidence="1">
    <location>
        <begin position="121"/>
        <end position="159"/>
    </location>
</feature>
<dbReference type="STRING" id="41688.A0A2N3NHI2"/>
<evidence type="ECO:0000313" key="3">
    <source>
        <dbReference type="Proteomes" id="UP000233524"/>
    </source>
</evidence>
<feature type="compositionally biased region" description="Polar residues" evidence="1">
    <location>
        <begin position="1"/>
        <end position="21"/>
    </location>
</feature>
<feature type="region of interest" description="Disordered" evidence="1">
    <location>
        <begin position="49"/>
        <end position="81"/>
    </location>
</feature>
<feature type="compositionally biased region" description="Low complexity" evidence="1">
    <location>
        <begin position="71"/>
        <end position="81"/>
    </location>
</feature>
<feature type="region of interest" description="Disordered" evidence="1">
    <location>
        <begin position="445"/>
        <end position="472"/>
    </location>
</feature>
<reference evidence="2 3" key="1">
    <citation type="journal article" date="2017" name="G3 (Bethesda)">
        <title>First Draft Genome Sequence of the Pathogenic Fungus Lomentospora prolificans (Formerly Scedosporium prolificans).</title>
        <authorList>
            <person name="Luo R."/>
            <person name="Zimin A."/>
            <person name="Workman R."/>
            <person name="Fan Y."/>
            <person name="Pertea G."/>
            <person name="Grossman N."/>
            <person name="Wear M.P."/>
            <person name="Jia B."/>
            <person name="Miller H."/>
            <person name="Casadevall A."/>
            <person name="Timp W."/>
            <person name="Zhang S.X."/>
            <person name="Salzberg S.L."/>
        </authorList>
    </citation>
    <scope>NUCLEOTIDE SEQUENCE [LARGE SCALE GENOMIC DNA]</scope>
    <source>
        <strain evidence="2 3">JHH-5317</strain>
    </source>
</reference>
<dbReference type="EMBL" id="NLAX01000004">
    <property type="protein sequence ID" value="PKS11929.1"/>
    <property type="molecule type" value="Genomic_DNA"/>
</dbReference>
<comment type="caution">
    <text evidence="2">The sequence shown here is derived from an EMBL/GenBank/DDBJ whole genome shotgun (WGS) entry which is preliminary data.</text>
</comment>
<dbReference type="OrthoDB" id="2351940at2759"/>